<dbReference type="Gene3D" id="3.40.50.20">
    <property type="match status" value="1"/>
</dbReference>
<dbReference type="InterPro" id="IPR053174">
    <property type="entry name" value="LpxI"/>
</dbReference>
<dbReference type="STRING" id="1817895.AUJ95_07375"/>
<gene>
    <name evidence="3" type="ORF">AUJ95_07375</name>
</gene>
<dbReference type="Pfam" id="PF06230">
    <property type="entry name" value="LpxI_C"/>
    <property type="match status" value="1"/>
</dbReference>
<dbReference type="Gene3D" id="3.40.140.80">
    <property type="match status" value="1"/>
</dbReference>
<evidence type="ECO:0000313" key="4">
    <source>
        <dbReference type="Proteomes" id="UP000183085"/>
    </source>
</evidence>
<feature type="domain" description="LpxI N-terminal" evidence="2">
    <location>
        <begin position="6"/>
        <end position="128"/>
    </location>
</feature>
<accession>A0A1J5E236</accession>
<proteinExistence type="predicted"/>
<dbReference type="PANTHER" id="PTHR39962">
    <property type="entry name" value="BLL4848 PROTEIN"/>
    <property type="match status" value="1"/>
</dbReference>
<sequence>MVEKTIGVIAGAGDLPLVAIDGIWAMGNDPMVISVVENLLLPEGTIKIGLGEVSLIIDILHQQQVKDILFVGKVDKRLLLEITLDERARQILSGLDARDDAHLMLAITQELEREGFKIVKQTDYLSRLIPSQGVLSQKEPDGRQKQDIDYWFNIAKKVADLGIGQTIVVKDKMVMAVEAIEGTDAAILRGGMLAKGGAVVVKVSSTNHDFRFDVPTVGKETIASMIKAKASVLVVEAGRTFLMNGVIDEADRAGMVVVAHEREDNLYSSG</sequence>
<dbReference type="InterPro" id="IPR010415">
    <property type="entry name" value="LpxI_C"/>
</dbReference>
<evidence type="ECO:0000259" key="1">
    <source>
        <dbReference type="Pfam" id="PF06230"/>
    </source>
</evidence>
<dbReference type="EMBL" id="MNYI01000191">
    <property type="protein sequence ID" value="OIP37999.1"/>
    <property type="molecule type" value="Genomic_DNA"/>
</dbReference>
<dbReference type="PANTHER" id="PTHR39962:SF1">
    <property type="entry name" value="LPXI FAMILY PROTEIN"/>
    <property type="match status" value="1"/>
</dbReference>
<comment type="caution">
    <text evidence="3">The sequence shown here is derived from an EMBL/GenBank/DDBJ whole genome shotgun (WGS) entry which is preliminary data.</text>
</comment>
<dbReference type="AlphaFoldDB" id="A0A1J5E236"/>
<reference evidence="3 4" key="1">
    <citation type="journal article" date="2016" name="Environ. Microbiol.">
        <title>Genomic resolution of a cold subsurface aquifer community provides metabolic insights for novel microbes adapted to high CO concentrations.</title>
        <authorList>
            <person name="Probst A.J."/>
            <person name="Castelle C.J."/>
            <person name="Singh A."/>
            <person name="Brown C.T."/>
            <person name="Anantharaman K."/>
            <person name="Sharon I."/>
            <person name="Hug L.A."/>
            <person name="Burstein D."/>
            <person name="Emerson J.B."/>
            <person name="Thomas B.C."/>
            <person name="Banfield J.F."/>
        </authorList>
    </citation>
    <scope>NUCLEOTIDE SEQUENCE [LARGE SCALE GENOMIC DNA]</scope>
    <source>
        <strain evidence="3">CG2_30_40_21</strain>
    </source>
</reference>
<dbReference type="InterPro" id="IPR041255">
    <property type="entry name" value="LpxI_N"/>
</dbReference>
<feature type="domain" description="LpxI C-terminal" evidence="1">
    <location>
        <begin position="132"/>
        <end position="258"/>
    </location>
</feature>
<dbReference type="Proteomes" id="UP000183085">
    <property type="component" value="Unassembled WGS sequence"/>
</dbReference>
<evidence type="ECO:0000313" key="3">
    <source>
        <dbReference type="EMBL" id="OIP37999.1"/>
    </source>
</evidence>
<protein>
    <recommendedName>
        <fullName evidence="5">DUF1009 domain-containing protein</fullName>
    </recommendedName>
</protein>
<evidence type="ECO:0008006" key="5">
    <source>
        <dbReference type="Google" id="ProtNLM"/>
    </source>
</evidence>
<organism evidence="3 4">
    <name type="scientific">Candidatus Desantisbacteria bacterium CG2_30_40_21</name>
    <dbReference type="NCBI Taxonomy" id="1817895"/>
    <lineage>
        <taxon>Bacteria</taxon>
        <taxon>Candidatus Desantisiibacteriota</taxon>
    </lineage>
</organism>
<dbReference type="Pfam" id="PF17930">
    <property type="entry name" value="LpxI_N"/>
    <property type="match status" value="1"/>
</dbReference>
<name>A0A1J5E236_9BACT</name>
<evidence type="ECO:0000259" key="2">
    <source>
        <dbReference type="Pfam" id="PF17930"/>
    </source>
</evidence>
<dbReference type="InterPro" id="IPR043167">
    <property type="entry name" value="LpxI_C_sf"/>
</dbReference>